<keyword evidence="3" id="KW-1185">Reference proteome</keyword>
<keyword evidence="1" id="KW-0732">Signal</keyword>
<evidence type="ECO:0008006" key="4">
    <source>
        <dbReference type="Google" id="ProtNLM"/>
    </source>
</evidence>
<feature type="signal peptide" evidence="1">
    <location>
        <begin position="1"/>
        <end position="23"/>
    </location>
</feature>
<dbReference type="EMBL" id="KK853182">
    <property type="protein sequence ID" value="KDR10153.1"/>
    <property type="molecule type" value="Genomic_DNA"/>
</dbReference>
<protein>
    <recommendedName>
        <fullName evidence="4">Pro-resilin</fullName>
    </recommendedName>
</protein>
<reference evidence="2 3" key="1">
    <citation type="journal article" date="2014" name="Nat. Commun.">
        <title>Molecular traces of alternative social organization in a termite genome.</title>
        <authorList>
            <person name="Terrapon N."/>
            <person name="Li C."/>
            <person name="Robertson H.M."/>
            <person name="Ji L."/>
            <person name="Meng X."/>
            <person name="Booth W."/>
            <person name="Chen Z."/>
            <person name="Childers C.P."/>
            <person name="Glastad K.M."/>
            <person name="Gokhale K."/>
            <person name="Gowin J."/>
            <person name="Gronenberg W."/>
            <person name="Hermansen R.A."/>
            <person name="Hu H."/>
            <person name="Hunt B.G."/>
            <person name="Huylmans A.K."/>
            <person name="Khalil S.M."/>
            <person name="Mitchell R.D."/>
            <person name="Munoz-Torres M.C."/>
            <person name="Mustard J.A."/>
            <person name="Pan H."/>
            <person name="Reese J.T."/>
            <person name="Scharf M.E."/>
            <person name="Sun F."/>
            <person name="Vogel H."/>
            <person name="Xiao J."/>
            <person name="Yang W."/>
            <person name="Yang Z."/>
            <person name="Yang Z."/>
            <person name="Zhou J."/>
            <person name="Zhu J."/>
            <person name="Brent C.S."/>
            <person name="Elsik C.G."/>
            <person name="Goodisman M.A."/>
            <person name="Liberles D.A."/>
            <person name="Roe R.M."/>
            <person name="Vargo E.L."/>
            <person name="Vilcinskas A."/>
            <person name="Wang J."/>
            <person name="Bornberg-Bauer E."/>
            <person name="Korb J."/>
            <person name="Zhang G."/>
            <person name="Liebig J."/>
        </authorList>
    </citation>
    <scope>NUCLEOTIDE SEQUENCE [LARGE SCALE GENOMIC DNA]</scope>
    <source>
        <tissue evidence="2">Whole organism</tissue>
    </source>
</reference>
<dbReference type="AlphaFoldDB" id="A0A067QLZ0"/>
<evidence type="ECO:0000313" key="3">
    <source>
        <dbReference type="Proteomes" id="UP000027135"/>
    </source>
</evidence>
<organism evidence="2 3">
    <name type="scientific">Zootermopsis nevadensis</name>
    <name type="common">Dampwood termite</name>
    <dbReference type="NCBI Taxonomy" id="136037"/>
    <lineage>
        <taxon>Eukaryota</taxon>
        <taxon>Metazoa</taxon>
        <taxon>Ecdysozoa</taxon>
        <taxon>Arthropoda</taxon>
        <taxon>Hexapoda</taxon>
        <taxon>Insecta</taxon>
        <taxon>Pterygota</taxon>
        <taxon>Neoptera</taxon>
        <taxon>Polyneoptera</taxon>
        <taxon>Dictyoptera</taxon>
        <taxon>Blattodea</taxon>
        <taxon>Blattoidea</taxon>
        <taxon>Termitoidae</taxon>
        <taxon>Termopsidae</taxon>
        <taxon>Zootermopsis</taxon>
    </lineage>
</organism>
<dbReference type="InParanoid" id="A0A067QLZ0"/>
<proteinExistence type="predicted"/>
<dbReference type="OrthoDB" id="6432123at2759"/>
<accession>A0A067QLZ0</accession>
<evidence type="ECO:0000313" key="2">
    <source>
        <dbReference type="EMBL" id="KDR10153.1"/>
    </source>
</evidence>
<gene>
    <name evidence="2" type="ORF">L798_00206</name>
</gene>
<dbReference type="Proteomes" id="UP000027135">
    <property type="component" value="Unassembled WGS sequence"/>
</dbReference>
<evidence type="ECO:0000256" key="1">
    <source>
        <dbReference type="SAM" id="SignalP"/>
    </source>
</evidence>
<name>A0A067QLZ0_ZOONE</name>
<feature type="chain" id="PRO_5001648120" description="Pro-resilin" evidence="1">
    <location>
        <begin position="24"/>
        <end position="125"/>
    </location>
</feature>
<sequence>MSTTGNALLFLAAVGSVIAPNHGYEVAEGQRDVDVGYESSPTRPTFGGGRREVYPAVKYVTPQSTGYGFGASDPTSYYGEGDHFGGGQDLPGRVKIQVYRGPNLKSDYTHYAPWGYYVIQPSDGK</sequence>